<dbReference type="STRING" id="1447872.A0A1J9QTA6"/>
<dbReference type="Pfam" id="PF14226">
    <property type="entry name" value="DIOX_N"/>
    <property type="match status" value="1"/>
</dbReference>
<dbReference type="PANTHER" id="PTHR47990">
    <property type="entry name" value="2-OXOGLUTARATE (2OG) AND FE(II)-DEPENDENT OXYGENASE SUPERFAMILY PROTEIN-RELATED"/>
    <property type="match status" value="1"/>
</dbReference>
<sequence length="319" mass="36081">MASSVLPVIDLRNFSSAEDLAPELMTVGKDPGFFYLIGHELTDDIVRQMFDLADDFFQNTYKEEKMRFVGGGGLGYTGLRDENLAGKGRGDLKESYYLANPDGGIIQALPAILDARKTDIAEFYGKCESLADRLLQAFAVGLKLPQDYLSERHKGDESRLRFLHYPSIEEGGQETPEANQVDIRAGAHTDYGSITLLFRQPSEKGGLQVLINNEWVDIPCVQDAVVVNIADALEFWTCGRLRSTIHRVVFPRNECENVKRLSMPFFVQPDRDVLMEPILRQEVDQDEFMGVLRRKGYSSARALTAEEHLMQRRRVTYGY</sequence>
<dbReference type="Gene3D" id="2.60.120.330">
    <property type="entry name" value="B-lactam Antibiotic, Isopenicillin N Synthase, Chain"/>
    <property type="match status" value="1"/>
</dbReference>
<keyword evidence="2" id="KW-0479">Metal-binding</keyword>
<dbReference type="Pfam" id="PF03171">
    <property type="entry name" value="2OG-FeII_Oxy"/>
    <property type="match status" value="1"/>
</dbReference>
<proteinExistence type="inferred from homology"/>
<feature type="domain" description="Fe2OG dioxygenase" evidence="3">
    <location>
        <begin position="156"/>
        <end position="269"/>
    </location>
</feature>
<accession>A0A1J9QTA6</accession>
<keyword evidence="5" id="KW-1185">Reference proteome</keyword>
<evidence type="ECO:0000256" key="2">
    <source>
        <dbReference type="RuleBase" id="RU003682"/>
    </source>
</evidence>
<evidence type="ECO:0000313" key="5">
    <source>
        <dbReference type="Proteomes" id="UP000182235"/>
    </source>
</evidence>
<dbReference type="VEuPathDB" id="FungiDB:AJ78_01498"/>
<protein>
    <recommendedName>
        <fullName evidence="3">Fe2OG dioxygenase domain-containing protein</fullName>
    </recommendedName>
</protein>
<dbReference type="GO" id="GO:0016491">
    <property type="term" value="F:oxidoreductase activity"/>
    <property type="evidence" value="ECO:0007669"/>
    <property type="project" value="UniProtKB-KW"/>
</dbReference>
<evidence type="ECO:0000256" key="1">
    <source>
        <dbReference type="ARBA" id="ARBA00008056"/>
    </source>
</evidence>
<dbReference type="InterPro" id="IPR026992">
    <property type="entry name" value="DIOX_N"/>
</dbReference>
<dbReference type="InterPro" id="IPR044861">
    <property type="entry name" value="IPNS-like_FE2OG_OXY"/>
</dbReference>
<dbReference type="PROSITE" id="PS51471">
    <property type="entry name" value="FE2OG_OXY"/>
    <property type="match status" value="1"/>
</dbReference>
<dbReference type="InterPro" id="IPR050231">
    <property type="entry name" value="Iron_ascorbate_oxido_reductase"/>
</dbReference>
<keyword evidence="2" id="KW-0560">Oxidoreductase</keyword>
<evidence type="ECO:0000313" key="4">
    <source>
        <dbReference type="EMBL" id="OJD18509.1"/>
    </source>
</evidence>
<organism evidence="4 5">
    <name type="scientific">Emergomyces pasteurianus Ep9510</name>
    <dbReference type="NCBI Taxonomy" id="1447872"/>
    <lineage>
        <taxon>Eukaryota</taxon>
        <taxon>Fungi</taxon>
        <taxon>Dikarya</taxon>
        <taxon>Ascomycota</taxon>
        <taxon>Pezizomycotina</taxon>
        <taxon>Eurotiomycetes</taxon>
        <taxon>Eurotiomycetidae</taxon>
        <taxon>Onygenales</taxon>
        <taxon>Ajellomycetaceae</taxon>
        <taxon>Emergomyces</taxon>
    </lineage>
</organism>
<keyword evidence="2" id="KW-0408">Iron</keyword>
<name>A0A1J9QTA6_9EURO</name>
<dbReference type="Proteomes" id="UP000182235">
    <property type="component" value="Unassembled WGS sequence"/>
</dbReference>
<dbReference type="OrthoDB" id="406156at2759"/>
<dbReference type="SUPFAM" id="SSF51197">
    <property type="entry name" value="Clavaminate synthase-like"/>
    <property type="match status" value="1"/>
</dbReference>
<dbReference type="GO" id="GO:0044283">
    <property type="term" value="P:small molecule biosynthetic process"/>
    <property type="evidence" value="ECO:0007669"/>
    <property type="project" value="UniProtKB-ARBA"/>
</dbReference>
<reference evidence="4 5" key="1">
    <citation type="submission" date="2015-07" db="EMBL/GenBank/DDBJ databases">
        <title>Emmonsia species relationships and genome sequence.</title>
        <authorList>
            <consortium name="The Broad Institute Genomics Platform"/>
            <person name="Cuomo C.A."/>
            <person name="Munoz J.F."/>
            <person name="Imamovic A."/>
            <person name="Priest M.E."/>
            <person name="Young S."/>
            <person name="Clay O.K."/>
            <person name="McEwen J.G."/>
        </authorList>
    </citation>
    <scope>NUCLEOTIDE SEQUENCE [LARGE SCALE GENOMIC DNA]</scope>
    <source>
        <strain evidence="4 5">UAMH 9510</strain>
    </source>
</reference>
<dbReference type="GO" id="GO:0046872">
    <property type="term" value="F:metal ion binding"/>
    <property type="evidence" value="ECO:0007669"/>
    <property type="project" value="UniProtKB-KW"/>
</dbReference>
<dbReference type="InterPro" id="IPR027443">
    <property type="entry name" value="IPNS-like_sf"/>
</dbReference>
<comment type="similarity">
    <text evidence="1 2">Belongs to the iron/ascorbate-dependent oxidoreductase family.</text>
</comment>
<dbReference type="InterPro" id="IPR005123">
    <property type="entry name" value="Oxoglu/Fe-dep_dioxygenase_dom"/>
</dbReference>
<dbReference type="AlphaFoldDB" id="A0A1J9QTA6"/>
<evidence type="ECO:0000259" key="3">
    <source>
        <dbReference type="PROSITE" id="PS51471"/>
    </source>
</evidence>
<gene>
    <name evidence="4" type="ORF">AJ78_01498</name>
</gene>
<comment type="caution">
    <text evidence="4">The sequence shown here is derived from an EMBL/GenBank/DDBJ whole genome shotgun (WGS) entry which is preliminary data.</text>
</comment>
<dbReference type="EMBL" id="LGRN01000033">
    <property type="protein sequence ID" value="OJD18509.1"/>
    <property type="molecule type" value="Genomic_DNA"/>
</dbReference>